<evidence type="ECO:0000313" key="1">
    <source>
        <dbReference type="EMBL" id="JAH68197.1"/>
    </source>
</evidence>
<proteinExistence type="predicted"/>
<dbReference type="AlphaFoldDB" id="A0A0E9UQU0"/>
<accession>A0A0E9UQU0</accession>
<name>A0A0E9UQU0_ANGAN</name>
<reference evidence="1" key="2">
    <citation type="journal article" date="2015" name="Fish Shellfish Immunol.">
        <title>Early steps in the European eel (Anguilla anguilla)-Vibrio vulnificus interaction in the gills: Role of the RtxA13 toxin.</title>
        <authorList>
            <person name="Callol A."/>
            <person name="Pajuelo D."/>
            <person name="Ebbesson L."/>
            <person name="Teles M."/>
            <person name="MacKenzie S."/>
            <person name="Amaro C."/>
        </authorList>
    </citation>
    <scope>NUCLEOTIDE SEQUENCE</scope>
</reference>
<reference evidence="1" key="1">
    <citation type="submission" date="2014-11" db="EMBL/GenBank/DDBJ databases">
        <authorList>
            <person name="Amaro Gonzalez C."/>
        </authorList>
    </citation>
    <scope>NUCLEOTIDE SEQUENCE</scope>
</reference>
<dbReference type="EMBL" id="GBXM01040380">
    <property type="protein sequence ID" value="JAH68197.1"/>
    <property type="molecule type" value="Transcribed_RNA"/>
</dbReference>
<organism evidence="1">
    <name type="scientific">Anguilla anguilla</name>
    <name type="common">European freshwater eel</name>
    <name type="synonym">Muraena anguilla</name>
    <dbReference type="NCBI Taxonomy" id="7936"/>
    <lineage>
        <taxon>Eukaryota</taxon>
        <taxon>Metazoa</taxon>
        <taxon>Chordata</taxon>
        <taxon>Craniata</taxon>
        <taxon>Vertebrata</taxon>
        <taxon>Euteleostomi</taxon>
        <taxon>Actinopterygii</taxon>
        <taxon>Neopterygii</taxon>
        <taxon>Teleostei</taxon>
        <taxon>Anguilliformes</taxon>
        <taxon>Anguillidae</taxon>
        <taxon>Anguilla</taxon>
    </lineage>
</organism>
<protein>
    <submittedName>
        <fullName evidence="1">Uncharacterized protein</fullName>
    </submittedName>
</protein>
<sequence length="30" mass="3549">MASGEVRQVRQTMEWSPLLARYLLPDPQIY</sequence>